<feature type="transmembrane region" description="Helical" evidence="6">
    <location>
        <begin position="260"/>
        <end position="282"/>
    </location>
</feature>
<dbReference type="GO" id="GO:0016020">
    <property type="term" value="C:membrane"/>
    <property type="evidence" value="ECO:0007669"/>
    <property type="project" value="UniProtKB-SubCell"/>
</dbReference>
<name>A0A9W9LR18_9EURO</name>
<dbReference type="Proteomes" id="UP001146351">
    <property type="component" value="Unassembled WGS sequence"/>
</dbReference>
<evidence type="ECO:0000256" key="1">
    <source>
        <dbReference type="ARBA" id="ARBA00004141"/>
    </source>
</evidence>
<reference evidence="8" key="1">
    <citation type="submission" date="2022-11" db="EMBL/GenBank/DDBJ databases">
        <authorList>
            <person name="Petersen C."/>
        </authorList>
    </citation>
    <scope>NUCLEOTIDE SEQUENCE</scope>
    <source>
        <strain evidence="8">IBT 21917</strain>
    </source>
</reference>
<evidence type="ECO:0000259" key="7">
    <source>
        <dbReference type="Pfam" id="PF20684"/>
    </source>
</evidence>
<organism evidence="8 9">
    <name type="scientific">Penicillium capsulatum</name>
    <dbReference type="NCBI Taxonomy" id="69766"/>
    <lineage>
        <taxon>Eukaryota</taxon>
        <taxon>Fungi</taxon>
        <taxon>Dikarya</taxon>
        <taxon>Ascomycota</taxon>
        <taxon>Pezizomycotina</taxon>
        <taxon>Eurotiomycetes</taxon>
        <taxon>Eurotiomycetidae</taxon>
        <taxon>Eurotiales</taxon>
        <taxon>Aspergillaceae</taxon>
        <taxon>Penicillium</taxon>
    </lineage>
</organism>
<dbReference type="AlphaFoldDB" id="A0A9W9LR18"/>
<dbReference type="InterPro" id="IPR052337">
    <property type="entry name" value="SAT4-like"/>
</dbReference>
<proteinExistence type="inferred from homology"/>
<dbReference type="PANTHER" id="PTHR33048:SF157">
    <property type="entry name" value="INTEGRAL MEMBRANE PROTEIN"/>
    <property type="match status" value="1"/>
</dbReference>
<feature type="transmembrane region" description="Helical" evidence="6">
    <location>
        <begin position="99"/>
        <end position="120"/>
    </location>
</feature>
<feature type="transmembrane region" description="Helical" evidence="6">
    <location>
        <begin position="43"/>
        <end position="69"/>
    </location>
</feature>
<sequence length="344" mass="37831">MLLNLNPDKVIAVAVTLPALASIATGLRFFGRRRLRVPLREDDWTTLVSVILIWGLGITQIAGAALGALGGHSEPAGPDAPRQNTILRGREDEIAEKIVLGYSIVEKLAFGVIKISVLLAYRRIFRGQAFNIVSLCMIVVCTLLALAFLITSALQCHVRNWSLKYLAWSHRRQCIQAEISWSGYAISDVVTDLIILLIPVPLIWQLQLTTSKKISVLVVFLLGSFSTAVGVVRMVVILYFTYGTSDGYRDLLDTISTALHWSLVEASVAVIASCLPSIRPLIHRSSASYGRSGPASSSQHVSKFRGSHLVARPVINEIDDVEDCQRLTRTGRKDGYDNINLRNL</sequence>
<evidence type="ECO:0000313" key="8">
    <source>
        <dbReference type="EMBL" id="KAJ5172884.1"/>
    </source>
</evidence>
<accession>A0A9W9LR18</accession>
<evidence type="ECO:0000256" key="6">
    <source>
        <dbReference type="SAM" id="Phobius"/>
    </source>
</evidence>
<dbReference type="PANTHER" id="PTHR33048">
    <property type="entry name" value="PTH11-LIKE INTEGRAL MEMBRANE PROTEIN (AFU_ORTHOLOGUE AFUA_5G11245)"/>
    <property type="match status" value="1"/>
</dbReference>
<feature type="domain" description="Rhodopsin" evidence="7">
    <location>
        <begin position="27"/>
        <end position="284"/>
    </location>
</feature>
<comment type="similarity">
    <text evidence="5">Belongs to the SAT4 family.</text>
</comment>
<evidence type="ECO:0000256" key="4">
    <source>
        <dbReference type="ARBA" id="ARBA00023136"/>
    </source>
</evidence>
<keyword evidence="2 6" id="KW-0812">Transmembrane</keyword>
<keyword evidence="3 6" id="KW-1133">Transmembrane helix</keyword>
<feature type="transmembrane region" description="Helical" evidence="6">
    <location>
        <begin position="216"/>
        <end position="240"/>
    </location>
</feature>
<evidence type="ECO:0000256" key="5">
    <source>
        <dbReference type="ARBA" id="ARBA00038359"/>
    </source>
</evidence>
<evidence type="ECO:0000313" key="9">
    <source>
        <dbReference type="Proteomes" id="UP001146351"/>
    </source>
</evidence>
<keyword evidence="9" id="KW-1185">Reference proteome</keyword>
<feature type="transmembrane region" description="Helical" evidence="6">
    <location>
        <begin position="132"/>
        <end position="154"/>
    </location>
</feature>
<protein>
    <recommendedName>
        <fullName evidence="7">Rhodopsin domain-containing protein</fullName>
    </recommendedName>
</protein>
<comment type="caution">
    <text evidence="8">The sequence shown here is derived from an EMBL/GenBank/DDBJ whole genome shotgun (WGS) entry which is preliminary data.</text>
</comment>
<feature type="transmembrane region" description="Helical" evidence="6">
    <location>
        <begin position="12"/>
        <end position="31"/>
    </location>
</feature>
<dbReference type="EMBL" id="JAPQKO010000003">
    <property type="protein sequence ID" value="KAJ5172884.1"/>
    <property type="molecule type" value="Genomic_DNA"/>
</dbReference>
<keyword evidence="4 6" id="KW-0472">Membrane</keyword>
<dbReference type="InterPro" id="IPR049326">
    <property type="entry name" value="Rhodopsin_dom_fungi"/>
</dbReference>
<evidence type="ECO:0000256" key="3">
    <source>
        <dbReference type="ARBA" id="ARBA00022989"/>
    </source>
</evidence>
<reference evidence="8" key="2">
    <citation type="journal article" date="2023" name="IMA Fungus">
        <title>Comparative genomic study of the Penicillium genus elucidates a diverse pangenome and 15 lateral gene transfer events.</title>
        <authorList>
            <person name="Petersen C."/>
            <person name="Sorensen T."/>
            <person name="Nielsen M.R."/>
            <person name="Sondergaard T.E."/>
            <person name="Sorensen J.L."/>
            <person name="Fitzpatrick D.A."/>
            <person name="Frisvad J.C."/>
            <person name="Nielsen K.L."/>
        </authorList>
    </citation>
    <scope>NUCLEOTIDE SEQUENCE</scope>
    <source>
        <strain evidence="8">IBT 21917</strain>
    </source>
</reference>
<dbReference type="OrthoDB" id="5393606at2759"/>
<gene>
    <name evidence="8" type="ORF">N7492_005477</name>
</gene>
<comment type="subcellular location">
    <subcellularLocation>
        <location evidence="1">Membrane</location>
        <topology evidence="1">Multi-pass membrane protein</topology>
    </subcellularLocation>
</comment>
<feature type="transmembrane region" description="Helical" evidence="6">
    <location>
        <begin position="181"/>
        <end position="204"/>
    </location>
</feature>
<evidence type="ECO:0000256" key="2">
    <source>
        <dbReference type="ARBA" id="ARBA00022692"/>
    </source>
</evidence>
<dbReference type="Pfam" id="PF20684">
    <property type="entry name" value="Fung_rhodopsin"/>
    <property type="match status" value="1"/>
</dbReference>